<keyword evidence="3" id="KW-1185">Reference proteome</keyword>
<organism evidence="2 3">
    <name type="scientific">Paractinoplanes bogorensis</name>
    <dbReference type="NCBI Taxonomy" id="1610840"/>
    <lineage>
        <taxon>Bacteria</taxon>
        <taxon>Bacillati</taxon>
        <taxon>Actinomycetota</taxon>
        <taxon>Actinomycetes</taxon>
        <taxon>Micromonosporales</taxon>
        <taxon>Micromonosporaceae</taxon>
        <taxon>Paractinoplanes</taxon>
    </lineage>
</organism>
<feature type="compositionally biased region" description="Low complexity" evidence="1">
    <location>
        <begin position="162"/>
        <end position="173"/>
    </location>
</feature>
<comment type="caution">
    <text evidence="2">The sequence shown here is derived from an EMBL/GenBank/DDBJ whole genome shotgun (WGS) entry which is preliminary data.</text>
</comment>
<evidence type="ECO:0000313" key="2">
    <source>
        <dbReference type="EMBL" id="MBU2668988.1"/>
    </source>
</evidence>
<evidence type="ECO:0000256" key="1">
    <source>
        <dbReference type="SAM" id="MobiDB-lite"/>
    </source>
</evidence>
<reference evidence="2 3" key="1">
    <citation type="submission" date="2021-06" db="EMBL/GenBank/DDBJ databases">
        <title>Actinoplanes lichenicola sp. nov., and Actinoplanes ovalisporus sp. nov., isolated from lichen in Thailand.</title>
        <authorList>
            <person name="Saeng-In P."/>
            <person name="Kanchanasin P."/>
            <person name="Yuki M."/>
            <person name="Kudo T."/>
            <person name="Ohkuma M."/>
            <person name="Phongsopitanun W."/>
            <person name="Tanasupawat S."/>
        </authorList>
    </citation>
    <scope>NUCLEOTIDE SEQUENCE [LARGE SCALE GENOMIC DNA]</scope>
    <source>
        <strain evidence="2 3">NBRC 110975</strain>
    </source>
</reference>
<proteinExistence type="predicted"/>
<protein>
    <recommendedName>
        <fullName evidence="4">Twin-arginine translocation signal domain-containing protein</fullName>
    </recommendedName>
</protein>
<name>A0ABS5Z207_9ACTN</name>
<accession>A0ABS5Z207</accession>
<dbReference type="Proteomes" id="UP001519654">
    <property type="component" value="Unassembled WGS sequence"/>
</dbReference>
<evidence type="ECO:0008006" key="4">
    <source>
        <dbReference type="Google" id="ProtNLM"/>
    </source>
</evidence>
<gene>
    <name evidence="2" type="ORF">KOI35_36300</name>
</gene>
<dbReference type="EMBL" id="JAHKKG010000013">
    <property type="protein sequence ID" value="MBU2668988.1"/>
    <property type="molecule type" value="Genomic_DNA"/>
</dbReference>
<dbReference type="RefSeq" id="WP_215793228.1">
    <property type="nucleotide sequence ID" value="NZ_JAHKKG010000013.1"/>
</dbReference>
<sequence length="328" mass="34518">MDRRAFLVAGGAAVVVGLGGAGARAAVRERVFEWSRRGGLRLPILAVYDDNTAYADATASLPLRPRQARSLLAHAEAVLGNPRQTRRDPTRPGGGAATDIVRAGERFAELDGWDDGDPLHAFPDALHELATHVQDVRTQALTGGEPWRPNAILLATAPANATNAHPAQTNPNARNAHSTQPGIANAHSTQPGTANAHSTQPGTANAHSTQPGTANAHSTQPGPANAQYAQPGTRKAHSTQPGIANAQYEQADAANAQHAQPSAVGAHVDAEPWDSEPWPEGVTVFLGERRLHGEQARAVRAKLLPGGLYRVSAAQTLVVNWRHLIPGE</sequence>
<feature type="region of interest" description="Disordered" evidence="1">
    <location>
        <begin position="162"/>
        <end position="275"/>
    </location>
</feature>
<feature type="compositionally biased region" description="Polar residues" evidence="1">
    <location>
        <begin position="175"/>
        <end position="230"/>
    </location>
</feature>
<evidence type="ECO:0000313" key="3">
    <source>
        <dbReference type="Proteomes" id="UP001519654"/>
    </source>
</evidence>